<sequence>MPIVKIMKHCQVAIPKELFEQLHLEVGDYLEAKIENGQLIYSPQELLPRQVEQAIEKAFEEIKLGKTKRFKDVEALIEELNN</sequence>
<accession>H5SQL4</accession>
<evidence type="ECO:0000313" key="2">
    <source>
        <dbReference type="EMBL" id="BAL58450.1"/>
    </source>
</evidence>
<name>H5SQL4_ACEAU</name>
<reference evidence="2" key="2">
    <citation type="journal article" date="2012" name="PLoS ONE">
        <title>A Deeply Branching Thermophilic Bacterium with an Ancient Acetyl-CoA Pathway Dominates a Subsurface Ecosystem.</title>
        <authorList>
            <person name="Takami H."/>
            <person name="Noguchi H."/>
            <person name="Takaki Y."/>
            <person name="Uchiyama I."/>
            <person name="Toyoda A."/>
            <person name="Nishi S."/>
            <person name="Chee G.-J."/>
            <person name="Arai W."/>
            <person name="Nunoura T."/>
            <person name="Itoh T."/>
            <person name="Hattori M."/>
            <person name="Takai K."/>
        </authorList>
    </citation>
    <scope>NUCLEOTIDE SEQUENCE</scope>
</reference>
<dbReference type="GO" id="GO:0003677">
    <property type="term" value="F:DNA binding"/>
    <property type="evidence" value="ECO:0007669"/>
    <property type="project" value="InterPro"/>
</dbReference>
<dbReference type="InterPro" id="IPR037914">
    <property type="entry name" value="SpoVT-AbrB_sf"/>
</dbReference>
<gene>
    <name evidence="2" type="ORF">HGMM_OP1C145</name>
</gene>
<dbReference type="AlphaFoldDB" id="H5SQL4"/>
<reference evidence="2" key="1">
    <citation type="journal article" date="2005" name="Environ. Microbiol.">
        <title>Genetic and functional properties of uncultivated thermophilic crenarchaeotes from a subsurface gold mine as revealed by analysis of genome fragments.</title>
        <authorList>
            <person name="Nunoura T."/>
            <person name="Hirayama H."/>
            <person name="Takami H."/>
            <person name="Oida H."/>
            <person name="Nishi S."/>
            <person name="Shimamura S."/>
            <person name="Suzuki Y."/>
            <person name="Inagaki F."/>
            <person name="Takai K."/>
            <person name="Nealson K.H."/>
            <person name="Horikoshi K."/>
        </authorList>
    </citation>
    <scope>NUCLEOTIDE SEQUENCE</scope>
</reference>
<proteinExistence type="predicted"/>
<dbReference type="InterPro" id="IPR007159">
    <property type="entry name" value="SpoVT-AbrB_dom"/>
</dbReference>
<dbReference type="EMBL" id="AP011800">
    <property type="protein sequence ID" value="BAL58450.1"/>
    <property type="molecule type" value="Genomic_DNA"/>
</dbReference>
<evidence type="ECO:0000259" key="1">
    <source>
        <dbReference type="SMART" id="SM00966"/>
    </source>
</evidence>
<dbReference type="SMART" id="SM00966">
    <property type="entry name" value="SpoVT_AbrB"/>
    <property type="match status" value="1"/>
</dbReference>
<dbReference type="Gene3D" id="2.10.260.10">
    <property type="match status" value="1"/>
</dbReference>
<feature type="domain" description="SpoVT-AbrB" evidence="1">
    <location>
        <begin position="4"/>
        <end position="49"/>
    </location>
</feature>
<dbReference type="SUPFAM" id="SSF89447">
    <property type="entry name" value="AbrB/MazE/MraZ-like"/>
    <property type="match status" value="1"/>
</dbReference>
<organism evidence="2">
    <name type="scientific">Acetithermum autotrophicum</name>
    <dbReference type="NCBI Taxonomy" id="1446466"/>
    <lineage>
        <taxon>Bacteria</taxon>
        <taxon>Candidatus Bipolaricaulota</taxon>
        <taxon>Candidatus Acetithermum</taxon>
    </lineage>
</organism>
<protein>
    <submittedName>
        <fullName evidence="2">Hypothetical conserved protein</fullName>
    </submittedName>
</protein>